<proteinExistence type="predicted"/>
<dbReference type="RefSeq" id="XP_037149683.1">
    <property type="nucleotide sequence ID" value="XM_037294302.1"/>
</dbReference>
<dbReference type="InterPro" id="IPR025633">
    <property type="entry name" value="DUF4291"/>
</dbReference>
<organism evidence="1 2">
    <name type="scientific">Letharia lupina</name>
    <dbReference type="NCBI Taxonomy" id="560253"/>
    <lineage>
        <taxon>Eukaryota</taxon>
        <taxon>Fungi</taxon>
        <taxon>Dikarya</taxon>
        <taxon>Ascomycota</taxon>
        <taxon>Pezizomycotina</taxon>
        <taxon>Lecanoromycetes</taxon>
        <taxon>OSLEUM clade</taxon>
        <taxon>Lecanoromycetidae</taxon>
        <taxon>Lecanorales</taxon>
        <taxon>Lecanorineae</taxon>
        <taxon>Parmeliaceae</taxon>
        <taxon>Letharia</taxon>
    </lineage>
</organism>
<evidence type="ECO:0000313" key="2">
    <source>
        <dbReference type="Proteomes" id="UP000593566"/>
    </source>
</evidence>
<dbReference type="PANTHER" id="PTHR38567">
    <property type="entry name" value="DUF4291 DOMAIN-CONTAINING PROTEIN"/>
    <property type="match status" value="1"/>
</dbReference>
<accession>A0A8H6FA26</accession>
<dbReference type="AlphaFoldDB" id="A0A8H6FA26"/>
<evidence type="ECO:0000313" key="1">
    <source>
        <dbReference type="EMBL" id="KAF6220248.1"/>
    </source>
</evidence>
<dbReference type="PANTHER" id="PTHR38567:SF1">
    <property type="entry name" value="DUF4291 DOMAIN-CONTAINING PROTEIN"/>
    <property type="match status" value="1"/>
</dbReference>
<gene>
    <name evidence="1" type="ORF">HO133_003380</name>
</gene>
<comment type="caution">
    <text evidence="1">The sequence shown here is derived from an EMBL/GenBank/DDBJ whole genome shotgun (WGS) entry which is preliminary data.</text>
</comment>
<evidence type="ECO:0008006" key="3">
    <source>
        <dbReference type="Google" id="ProtNLM"/>
    </source>
</evidence>
<dbReference type="GeneID" id="59331791"/>
<name>A0A8H6FA26_9LECA</name>
<sequence>MASHPPPPRTPHRQIRASYDEETITVYQAYSQAIAGPAVQGQRLSASPAFSHARMTWIKPSWAWMMYRCGYSYKDRGQERVLAIRMKHEHFMRLLSQAVVCHGQTLSAEERGKGVRVQWDPERTPNLHVLPYRSIQIGIAGKVSKVWAEEWIVGIDDVTERARRLREVVEKEGGVKLVELVEGGLVPEERVYDVPEDLRKVLQMEE</sequence>
<dbReference type="Proteomes" id="UP000593566">
    <property type="component" value="Unassembled WGS sequence"/>
</dbReference>
<dbReference type="EMBL" id="JACCJB010000017">
    <property type="protein sequence ID" value="KAF6220248.1"/>
    <property type="molecule type" value="Genomic_DNA"/>
</dbReference>
<dbReference type="Pfam" id="PF14124">
    <property type="entry name" value="DUF4291"/>
    <property type="match status" value="1"/>
</dbReference>
<reference evidence="1 2" key="1">
    <citation type="journal article" date="2020" name="Genomics">
        <title>Complete, high-quality genomes from long-read metagenomic sequencing of two wolf lichen thalli reveals enigmatic genome architecture.</title>
        <authorList>
            <person name="McKenzie S.K."/>
            <person name="Walston R.F."/>
            <person name="Allen J.L."/>
        </authorList>
    </citation>
    <scope>NUCLEOTIDE SEQUENCE [LARGE SCALE GENOMIC DNA]</scope>
    <source>
        <strain evidence="1">WasteWater1</strain>
    </source>
</reference>
<keyword evidence="2" id="KW-1185">Reference proteome</keyword>
<protein>
    <recommendedName>
        <fullName evidence="3">ATP-dependent RNA helicase DHX8</fullName>
    </recommendedName>
</protein>